<dbReference type="Pfam" id="PF00300">
    <property type="entry name" value="His_Phos_1"/>
    <property type="match status" value="1"/>
</dbReference>
<dbReference type="InterPro" id="IPR050275">
    <property type="entry name" value="PGM_Phosphatase"/>
</dbReference>
<dbReference type="Proteomes" id="UP001165576">
    <property type="component" value="Unassembled WGS sequence"/>
</dbReference>
<dbReference type="RefSeq" id="WP_266116883.1">
    <property type="nucleotide sequence ID" value="NZ_JANIDY010000003.1"/>
</dbReference>
<sequence length="231" mass="25859">MPHPAKPDPQEHFLDGPELPRGVTRFWLVRHAIVEHTARQTMYGTLDVPLCPDHLTSQKAAYRALARRLPRDAAWLSSPLQRARKTGLTIQKAGNFSIPLEIEPAFAEQSIGQWNGTPHDTFPSLLKKPVPPFWSIAADERPPEGESMQDVRQRIGRALEQFAQERAGQDMVVLSHGGAIRMALSHCLDIPVDTALRFCIQNLSLSIVEHIAGHWRVVTVNELPDFHGPTE</sequence>
<dbReference type="InterPro" id="IPR013078">
    <property type="entry name" value="His_Pase_superF_clade-1"/>
</dbReference>
<organism evidence="1 2">
    <name type="scientific">Bombella pluederhausensis</name>
    <dbReference type="NCBI Taxonomy" id="2967336"/>
    <lineage>
        <taxon>Bacteria</taxon>
        <taxon>Pseudomonadati</taxon>
        <taxon>Pseudomonadota</taxon>
        <taxon>Alphaproteobacteria</taxon>
        <taxon>Acetobacterales</taxon>
        <taxon>Acetobacteraceae</taxon>
        <taxon>Bombella</taxon>
    </lineage>
</organism>
<evidence type="ECO:0000313" key="1">
    <source>
        <dbReference type="EMBL" id="MCX5618371.1"/>
    </source>
</evidence>
<dbReference type="Gene3D" id="3.40.50.1240">
    <property type="entry name" value="Phosphoglycerate mutase-like"/>
    <property type="match status" value="1"/>
</dbReference>
<dbReference type="EMBL" id="JANIDY010000003">
    <property type="protein sequence ID" value="MCX5618371.1"/>
    <property type="molecule type" value="Genomic_DNA"/>
</dbReference>
<name>A0ABT3WNL5_9PROT</name>
<dbReference type="PANTHER" id="PTHR48100:SF1">
    <property type="entry name" value="HISTIDINE PHOSPHATASE FAMILY PROTEIN-RELATED"/>
    <property type="match status" value="1"/>
</dbReference>
<proteinExistence type="predicted"/>
<protein>
    <submittedName>
        <fullName evidence="1">Histidine phosphatase family protein</fullName>
    </submittedName>
</protein>
<comment type="caution">
    <text evidence="1">The sequence shown here is derived from an EMBL/GenBank/DDBJ whole genome shotgun (WGS) entry which is preliminary data.</text>
</comment>
<keyword evidence="2" id="KW-1185">Reference proteome</keyword>
<dbReference type="PANTHER" id="PTHR48100">
    <property type="entry name" value="BROAD-SPECIFICITY PHOSPHATASE YOR283W-RELATED"/>
    <property type="match status" value="1"/>
</dbReference>
<accession>A0ABT3WNL5</accession>
<reference evidence="1" key="1">
    <citation type="submission" date="2022-07" db="EMBL/GenBank/DDBJ databases">
        <title>Bombella genomes.</title>
        <authorList>
            <person name="Harer L."/>
            <person name="Styblova S."/>
            <person name="Ehrmann M."/>
        </authorList>
    </citation>
    <scope>NUCLEOTIDE SEQUENCE</scope>
    <source>
        <strain evidence="1">TMW 2.2543</strain>
    </source>
</reference>
<dbReference type="CDD" id="cd07067">
    <property type="entry name" value="HP_PGM_like"/>
    <property type="match status" value="1"/>
</dbReference>
<gene>
    <name evidence="1" type="ORF">NQF86_06790</name>
</gene>
<evidence type="ECO:0000313" key="2">
    <source>
        <dbReference type="Proteomes" id="UP001165576"/>
    </source>
</evidence>
<dbReference type="SUPFAM" id="SSF53254">
    <property type="entry name" value="Phosphoglycerate mutase-like"/>
    <property type="match status" value="1"/>
</dbReference>
<dbReference type="SMART" id="SM00855">
    <property type="entry name" value="PGAM"/>
    <property type="match status" value="1"/>
</dbReference>
<dbReference type="InterPro" id="IPR029033">
    <property type="entry name" value="His_PPase_superfam"/>
</dbReference>